<feature type="transmembrane region" description="Helical" evidence="1">
    <location>
        <begin position="121"/>
        <end position="145"/>
    </location>
</feature>
<evidence type="ECO:0000313" key="2">
    <source>
        <dbReference type="EMBL" id="RLP80719.1"/>
    </source>
</evidence>
<proteinExistence type="predicted"/>
<organism evidence="2 4">
    <name type="scientific">Mycetocola lacteus</name>
    <dbReference type="NCBI Taxonomy" id="76637"/>
    <lineage>
        <taxon>Bacteria</taxon>
        <taxon>Bacillati</taxon>
        <taxon>Actinomycetota</taxon>
        <taxon>Actinomycetes</taxon>
        <taxon>Micrococcales</taxon>
        <taxon>Microbacteriaceae</taxon>
        <taxon>Mycetocola</taxon>
    </lineage>
</organism>
<dbReference type="EMBL" id="RCUY01000001">
    <property type="protein sequence ID" value="RLP84504.1"/>
    <property type="molecule type" value="Genomic_DNA"/>
</dbReference>
<evidence type="ECO:0000313" key="3">
    <source>
        <dbReference type="EMBL" id="RLP84504.1"/>
    </source>
</evidence>
<evidence type="ECO:0000313" key="4">
    <source>
        <dbReference type="Proteomes" id="UP000269438"/>
    </source>
</evidence>
<accession>A0A3L7AJX8</accession>
<keyword evidence="1" id="KW-1133">Transmembrane helix</keyword>
<reference evidence="2 4" key="1">
    <citation type="submission" date="2018-10" db="EMBL/GenBank/DDBJ databases">
        <authorList>
            <person name="Li J."/>
        </authorList>
    </citation>
    <scope>NUCLEOTIDE SEQUENCE [LARGE SCALE GENOMIC DNA]</scope>
    <source>
        <strain evidence="2 4">JCM 11654</strain>
    </source>
</reference>
<protein>
    <submittedName>
        <fullName evidence="2">Aromatic ring-opening dioxygenase LigA</fullName>
    </submittedName>
</protein>
<gene>
    <name evidence="3" type="ORF">D9V34_00405</name>
    <name evidence="2" type="ORF">D9V34_12700</name>
</gene>
<feature type="transmembrane region" description="Helical" evidence="1">
    <location>
        <begin position="20"/>
        <end position="45"/>
    </location>
</feature>
<keyword evidence="1" id="KW-0812">Transmembrane</keyword>
<dbReference type="GO" id="GO:0051213">
    <property type="term" value="F:dioxygenase activity"/>
    <property type="evidence" value="ECO:0007669"/>
    <property type="project" value="UniProtKB-KW"/>
</dbReference>
<keyword evidence="4" id="KW-1185">Reference proteome</keyword>
<evidence type="ECO:0000256" key="1">
    <source>
        <dbReference type="SAM" id="Phobius"/>
    </source>
</evidence>
<keyword evidence="2" id="KW-0560">Oxidoreductase</keyword>
<keyword evidence="2" id="KW-0223">Dioxygenase</keyword>
<comment type="caution">
    <text evidence="2">The sequence shown here is derived from an EMBL/GenBank/DDBJ whole genome shotgun (WGS) entry which is preliminary data.</text>
</comment>
<dbReference type="RefSeq" id="WP_121686992.1">
    <property type="nucleotide sequence ID" value="NZ_RCUY01000001.1"/>
</dbReference>
<dbReference type="AlphaFoldDB" id="A0A3L7AJX8"/>
<name>A0A3L7AJX8_9MICO</name>
<keyword evidence="1" id="KW-0472">Membrane</keyword>
<dbReference type="OrthoDB" id="5243687at2"/>
<sequence>MSETTAPVTLSITPGKALALRWAGFIALLAAAVMIIAGGTVWGVVTSQLRAEKITVSEDAAFLGGADVAGPFSAFAQADIISTHAKNMTDGKTYAELDKDDPKRATVMNASFLRTSLFTSVVSYGVSAFVIGVGILFGIIGWVILTIAPRRRAAVATVPVTPAE</sequence>
<dbReference type="Proteomes" id="UP000269438">
    <property type="component" value="Unassembled WGS sequence"/>
</dbReference>
<dbReference type="EMBL" id="RCUY01000011">
    <property type="protein sequence ID" value="RLP80719.1"/>
    <property type="molecule type" value="Genomic_DNA"/>
</dbReference>